<evidence type="ECO:0000313" key="2">
    <source>
        <dbReference type="EMBL" id="RHE58031.1"/>
    </source>
</evidence>
<dbReference type="EMBL" id="QSKL01000017">
    <property type="protein sequence ID" value="RHE58031.1"/>
    <property type="molecule type" value="Genomic_DNA"/>
</dbReference>
<comment type="caution">
    <text evidence="2">The sequence shown here is derived from an EMBL/GenBank/DDBJ whole genome shotgun (WGS) entry which is preliminary data.</text>
</comment>
<protein>
    <submittedName>
        <fullName evidence="2">Uncharacterized protein</fullName>
    </submittedName>
</protein>
<dbReference type="AlphaFoldDB" id="A0A414JLS0"/>
<accession>A0A414JLS0</accession>
<dbReference type="EMBL" id="QSHA01000017">
    <property type="protein sequence ID" value="RHB68924.1"/>
    <property type="molecule type" value="Genomic_DNA"/>
</dbReference>
<dbReference type="Proteomes" id="UP000284640">
    <property type="component" value="Unassembled WGS sequence"/>
</dbReference>
<sequence length="59" mass="6560">MFAQIMFVQIASTLPPPLHIPLFIGIKDAVEATQKCGSKICFHTVSQTEILTPQEDNME</sequence>
<name>A0A414JLS0_BACUN</name>
<proteinExistence type="predicted"/>
<evidence type="ECO:0000313" key="4">
    <source>
        <dbReference type="Proteomes" id="UP000286114"/>
    </source>
</evidence>
<gene>
    <name evidence="2" type="ORF">DW729_15130</name>
    <name evidence="1" type="ORF">DW873_17495</name>
</gene>
<evidence type="ECO:0000313" key="1">
    <source>
        <dbReference type="EMBL" id="RHB68924.1"/>
    </source>
</evidence>
<reference evidence="3 4" key="1">
    <citation type="submission" date="2018-08" db="EMBL/GenBank/DDBJ databases">
        <title>A genome reference for cultivated species of the human gut microbiota.</title>
        <authorList>
            <person name="Zou Y."/>
            <person name="Xue W."/>
            <person name="Luo G."/>
        </authorList>
    </citation>
    <scope>NUCLEOTIDE SEQUENCE [LARGE SCALE GENOMIC DNA]</scope>
    <source>
        <strain evidence="2 3">AM27-46</strain>
        <strain evidence="1 4">AM39-1</strain>
    </source>
</reference>
<evidence type="ECO:0000313" key="3">
    <source>
        <dbReference type="Proteomes" id="UP000284640"/>
    </source>
</evidence>
<organism evidence="2 3">
    <name type="scientific">Bacteroides uniformis</name>
    <dbReference type="NCBI Taxonomy" id="820"/>
    <lineage>
        <taxon>Bacteria</taxon>
        <taxon>Pseudomonadati</taxon>
        <taxon>Bacteroidota</taxon>
        <taxon>Bacteroidia</taxon>
        <taxon>Bacteroidales</taxon>
        <taxon>Bacteroidaceae</taxon>
        <taxon>Bacteroides</taxon>
    </lineage>
</organism>
<dbReference type="Proteomes" id="UP000286114">
    <property type="component" value="Unassembled WGS sequence"/>
</dbReference>